<evidence type="ECO:0000313" key="1">
    <source>
        <dbReference type="EMBL" id="KAE9399073.1"/>
    </source>
</evidence>
<keyword evidence="2" id="KW-1185">Reference proteome</keyword>
<dbReference type="Proteomes" id="UP000799118">
    <property type="component" value="Unassembled WGS sequence"/>
</dbReference>
<name>A0A6A4HM31_9AGAR</name>
<organism evidence="1 2">
    <name type="scientific">Gymnopus androsaceus JB14</name>
    <dbReference type="NCBI Taxonomy" id="1447944"/>
    <lineage>
        <taxon>Eukaryota</taxon>
        <taxon>Fungi</taxon>
        <taxon>Dikarya</taxon>
        <taxon>Basidiomycota</taxon>
        <taxon>Agaricomycotina</taxon>
        <taxon>Agaricomycetes</taxon>
        <taxon>Agaricomycetidae</taxon>
        <taxon>Agaricales</taxon>
        <taxon>Marasmiineae</taxon>
        <taxon>Omphalotaceae</taxon>
        <taxon>Gymnopus</taxon>
    </lineage>
</organism>
<evidence type="ECO:0008006" key="3">
    <source>
        <dbReference type="Google" id="ProtNLM"/>
    </source>
</evidence>
<dbReference type="AlphaFoldDB" id="A0A6A4HM31"/>
<evidence type="ECO:0000313" key="2">
    <source>
        <dbReference type="Proteomes" id="UP000799118"/>
    </source>
</evidence>
<proteinExistence type="predicted"/>
<sequence>MSILIQLRTGYNYLYRHLNRIGKVQSPDCLGCARAPETAFHYLLQCPAHRGARARLRSEVGREKMTLTGLLDEEKSLTPLFDFINSTGRFKHIFGTLPPIGRDEEEEGDR</sequence>
<protein>
    <recommendedName>
        <fullName evidence="3">Reverse transcriptase zinc-binding domain-containing protein</fullName>
    </recommendedName>
</protein>
<dbReference type="EMBL" id="ML769474">
    <property type="protein sequence ID" value="KAE9399073.1"/>
    <property type="molecule type" value="Genomic_DNA"/>
</dbReference>
<accession>A0A6A4HM31</accession>
<gene>
    <name evidence="1" type="ORF">BT96DRAFT_821048</name>
</gene>
<reference evidence="1" key="1">
    <citation type="journal article" date="2019" name="Environ. Microbiol.">
        <title>Fungal ecological strategies reflected in gene transcription - a case study of two litter decomposers.</title>
        <authorList>
            <person name="Barbi F."/>
            <person name="Kohler A."/>
            <person name="Barry K."/>
            <person name="Baskaran P."/>
            <person name="Daum C."/>
            <person name="Fauchery L."/>
            <person name="Ihrmark K."/>
            <person name="Kuo A."/>
            <person name="LaButti K."/>
            <person name="Lipzen A."/>
            <person name="Morin E."/>
            <person name="Grigoriev I.V."/>
            <person name="Henrissat B."/>
            <person name="Lindahl B."/>
            <person name="Martin F."/>
        </authorList>
    </citation>
    <scope>NUCLEOTIDE SEQUENCE</scope>
    <source>
        <strain evidence="1">JB14</strain>
    </source>
</reference>
<dbReference type="OrthoDB" id="3267074at2759"/>